<proteinExistence type="predicted"/>
<evidence type="ECO:0000313" key="2">
    <source>
        <dbReference type="Proteomes" id="UP000712281"/>
    </source>
</evidence>
<comment type="caution">
    <text evidence="1">The sequence shown here is derived from an EMBL/GenBank/DDBJ whole genome shotgun (WGS) entry which is preliminary data.</text>
</comment>
<organism evidence="1 2">
    <name type="scientific">Brassica cretica</name>
    <name type="common">Mustard</name>
    <dbReference type="NCBI Taxonomy" id="69181"/>
    <lineage>
        <taxon>Eukaryota</taxon>
        <taxon>Viridiplantae</taxon>
        <taxon>Streptophyta</taxon>
        <taxon>Embryophyta</taxon>
        <taxon>Tracheophyta</taxon>
        <taxon>Spermatophyta</taxon>
        <taxon>Magnoliopsida</taxon>
        <taxon>eudicotyledons</taxon>
        <taxon>Gunneridae</taxon>
        <taxon>Pentapetalae</taxon>
        <taxon>rosids</taxon>
        <taxon>malvids</taxon>
        <taxon>Brassicales</taxon>
        <taxon>Brassicaceae</taxon>
        <taxon>Brassiceae</taxon>
        <taxon>Brassica</taxon>
    </lineage>
</organism>
<accession>A0A8S9H9I9</accession>
<gene>
    <name evidence="1" type="ORF">F2Q68_00037132</name>
</gene>
<dbReference type="AlphaFoldDB" id="A0A8S9H9I9"/>
<dbReference type="EMBL" id="QGKW02001988">
    <property type="protein sequence ID" value="KAF2553514.1"/>
    <property type="molecule type" value="Genomic_DNA"/>
</dbReference>
<sequence>MEMLSDPLVNHRDIVDLPRLLSEIPLMAGRSQGWRFSRYRVFSNMDFCLDRTDGGDVRQARTLRWR</sequence>
<protein>
    <submittedName>
        <fullName evidence="1">Uncharacterized protein</fullName>
    </submittedName>
</protein>
<name>A0A8S9H9I9_BRACR</name>
<dbReference type="Proteomes" id="UP000712281">
    <property type="component" value="Unassembled WGS sequence"/>
</dbReference>
<reference evidence="1" key="1">
    <citation type="submission" date="2019-12" db="EMBL/GenBank/DDBJ databases">
        <title>Genome sequencing and annotation of Brassica cretica.</title>
        <authorList>
            <person name="Studholme D.J."/>
            <person name="Sarris P.F."/>
        </authorList>
    </citation>
    <scope>NUCLEOTIDE SEQUENCE</scope>
    <source>
        <strain evidence="1">PFS-001/15</strain>
        <tissue evidence="1">Leaf</tissue>
    </source>
</reference>
<evidence type="ECO:0000313" key="1">
    <source>
        <dbReference type="EMBL" id="KAF2553514.1"/>
    </source>
</evidence>